<sequence length="109" mass="12119">MEDGLAVEAANNNHVKLSEAQLVHSEFGAPLDECYRLAIKFYKEKEKAGNLSISYDDRVMLMALSKQVRLGPFADNSDSAGFFDLLGNDIALLRVTTNALQCTHHRKYG</sequence>
<gene>
    <name evidence="1" type="primary">Necator_chrV.g18268</name>
    <name evidence="1" type="ORF">RB195_013477</name>
</gene>
<dbReference type="PANTHER" id="PTHR22973:SF12">
    <property type="entry name" value="LD35087P"/>
    <property type="match status" value="1"/>
</dbReference>
<dbReference type="SUPFAM" id="SSF47027">
    <property type="entry name" value="Acyl-CoA binding protein"/>
    <property type="match status" value="1"/>
</dbReference>
<evidence type="ECO:0000313" key="1">
    <source>
        <dbReference type="EMBL" id="KAK6754495.1"/>
    </source>
</evidence>
<accession>A0ABR1DVV5</accession>
<dbReference type="InterPro" id="IPR052269">
    <property type="entry name" value="Golgi-PI4KB_interaction"/>
</dbReference>
<dbReference type="InterPro" id="IPR035984">
    <property type="entry name" value="Acyl-CoA-binding_sf"/>
</dbReference>
<organism evidence="1 2">
    <name type="scientific">Necator americanus</name>
    <name type="common">Human hookworm</name>
    <dbReference type="NCBI Taxonomy" id="51031"/>
    <lineage>
        <taxon>Eukaryota</taxon>
        <taxon>Metazoa</taxon>
        <taxon>Ecdysozoa</taxon>
        <taxon>Nematoda</taxon>
        <taxon>Chromadorea</taxon>
        <taxon>Rhabditida</taxon>
        <taxon>Rhabditina</taxon>
        <taxon>Rhabditomorpha</taxon>
        <taxon>Strongyloidea</taxon>
        <taxon>Ancylostomatidae</taxon>
        <taxon>Bunostominae</taxon>
        <taxon>Necator</taxon>
    </lineage>
</organism>
<name>A0ABR1DVV5_NECAM</name>
<proteinExistence type="predicted"/>
<dbReference type="EMBL" id="JAVFWL010000005">
    <property type="protein sequence ID" value="KAK6754495.1"/>
    <property type="molecule type" value="Genomic_DNA"/>
</dbReference>
<evidence type="ECO:0000313" key="2">
    <source>
        <dbReference type="Proteomes" id="UP001303046"/>
    </source>
</evidence>
<comment type="caution">
    <text evidence="1">The sequence shown here is derived from an EMBL/GenBank/DDBJ whole genome shotgun (WGS) entry which is preliminary data.</text>
</comment>
<dbReference type="PANTHER" id="PTHR22973">
    <property type="entry name" value="LD35087P"/>
    <property type="match status" value="1"/>
</dbReference>
<protein>
    <submittedName>
        <fullName evidence="1">Uncharacterized protein</fullName>
    </submittedName>
</protein>
<dbReference type="Proteomes" id="UP001303046">
    <property type="component" value="Unassembled WGS sequence"/>
</dbReference>
<keyword evidence="2" id="KW-1185">Reference proteome</keyword>
<reference evidence="1 2" key="1">
    <citation type="submission" date="2023-08" db="EMBL/GenBank/DDBJ databases">
        <title>A Necator americanus chromosomal reference genome.</title>
        <authorList>
            <person name="Ilik V."/>
            <person name="Petrzelkova K.J."/>
            <person name="Pardy F."/>
            <person name="Fuh T."/>
            <person name="Niatou-Singa F.S."/>
            <person name="Gouil Q."/>
            <person name="Baker L."/>
            <person name="Ritchie M.E."/>
            <person name="Jex A.R."/>
            <person name="Gazzola D."/>
            <person name="Li H."/>
            <person name="Toshio Fujiwara R."/>
            <person name="Zhan B."/>
            <person name="Aroian R.V."/>
            <person name="Pafco B."/>
            <person name="Schwarz E.M."/>
        </authorList>
    </citation>
    <scope>NUCLEOTIDE SEQUENCE [LARGE SCALE GENOMIC DNA]</scope>
    <source>
        <strain evidence="1 2">Aroian</strain>
        <tissue evidence="1">Whole animal</tissue>
    </source>
</reference>